<comment type="similarity">
    <text evidence="9">Belongs to the plant Proton pump-interactor protein family.</text>
</comment>
<evidence type="ECO:0000256" key="5">
    <source>
        <dbReference type="ARBA" id="ARBA00022824"/>
    </source>
</evidence>
<evidence type="ECO:0000256" key="12">
    <source>
        <dbReference type="SAM" id="Phobius"/>
    </source>
</evidence>
<dbReference type="InterPro" id="IPR055282">
    <property type="entry name" value="PPI1-4"/>
</dbReference>
<dbReference type="PANTHER" id="PTHR32219:SF2">
    <property type="entry name" value="PROTON PUMP-INTERACTOR 1"/>
    <property type="match status" value="1"/>
</dbReference>
<feature type="region of interest" description="Disordered" evidence="11">
    <location>
        <begin position="547"/>
        <end position="569"/>
    </location>
</feature>
<keyword evidence="5" id="KW-0256">Endoplasmic reticulum</keyword>
<keyword evidence="15" id="KW-1185">Reference proteome</keyword>
<evidence type="ECO:0000256" key="10">
    <source>
        <dbReference type="SAM" id="Coils"/>
    </source>
</evidence>
<evidence type="ECO:0000256" key="7">
    <source>
        <dbReference type="ARBA" id="ARBA00023054"/>
    </source>
</evidence>
<sequence length="885" mass="98922">MRGIFSTLGLVSHLCPLCMIDTQSGSGEAGRRELSASASAKFEDSVCSALLCSARRYQETETADKSGKKKQTGTQTERQTGIWSSSSGCTWLVSDQSISPYEHKELIFSSVLVSVIFLFVFPRFSISRFLVLLDAGVHRRRVIDSVGRASMSFKIMGYETIPVEALSEANNGILGEVVKSCVVPAGFAPCDSIFGGLADGNYSYSEPGFLRDALVEWPVAQQVRTFYLVKWRLCDDPKVREKIEKADQEIYRRNRDQFRITEALREKRSEKACVLSQLKTLDDEDKQLGRVLEKKEPIDARESGLCSSEEELDDLISSLHYRISNCSKAEERRLTCEIKRLEMTRGRVRSNAAMRAWILEMSPECATQGEVIGEALEEVRKKQEAVREKIEHHKIELQMVEGEIKALEDELADVIVKRDKAYTRIQEFRKQRDDRNAYYYRHRAVLKDARVLVAINNVTTLEELLHTEVENFFSLWNSERSFRENYQRRIQSSLDLRHLAHDGRRRGSGYRPSVAKESLANLGTDESRAVEDEDGVVITNNLSSPEIISESGDGLADGKKSSFKSATSPEIISENGDDLASLKNSSFGVVTSPEITSDSGYDFASGKSSSFGSVPSSEPVPSFGSMTSPETISVPSFGSVTSPETISENGYDLASRKNSRYESAPSFGSVQSAEIIISEDGDDLAGGKNSSFGTVPSIVPGDCEGVDDAEQKLKEMRREEEITKAKKAMERKKKLAEKNAAKAAIIAHKEAEKKLKETTFLNHFSICSEFALKTSLDIDEKSVSLPYLQEQEKKARKKAAAVTTSSEQTQEEKAVENAGAFARVKQGIYNRRDKFWRRHCPKGTDPVLKAILKRRRSANYWFWAVSIALFLAVFTVFGYCVLQQL</sequence>
<dbReference type="GO" id="GO:0005789">
    <property type="term" value="C:endoplasmic reticulum membrane"/>
    <property type="evidence" value="ECO:0007669"/>
    <property type="project" value="UniProtKB-SubCell"/>
</dbReference>
<feature type="compositionally biased region" description="Low complexity" evidence="11">
    <location>
        <begin position="72"/>
        <end position="81"/>
    </location>
</feature>
<proteinExistence type="inferred from homology"/>
<keyword evidence="13" id="KW-0732">Signal</keyword>
<keyword evidence="8 12" id="KW-0472">Membrane</keyword>
<dbReference type="PANTHER" id="PTHR32219">
    <property type="entry name" value="RNA-BINDING PROTEIN YLMH-RELATED"/>
    <property type="match status" value="1"/>
</dbReference>
<protein>
    <recommendedName>
        <fullName evidence="16">Proton pump-interactor 1-like</fullName>
    </recommendedName>
</protein>
<organism evidence="14 15">
    <name type="scientific">Punica granatum</name>
    <name type="common">Pomegranate</name>
    <dbReference type="NCBI Taxonomy" id="22663"/>
    <lineage>
        <taxon>Eukaryota</taxon>
        <taxon>Viridiplantae</taxon>
        <taxon>Streptophyta</taxon>
        <taxon>Embryophyta</taxon>
        <taxon>Tracheophyta</taxon>
        <taxon>Spermatophyta</taxon>
        <taxon>Magnoliopsida</taxon>
        <taxon>eudicotyledons</taxon>
        <taxon>Gunneridae</taxon>
        <taxon>Pentapetalae</taxon>
        <taxon>rosids</taxon>
        <taxon>malvids</taxon>
        <taxon>Myrtales</taxon>
        <taxon>Lythraceae</taxon>
        <taxon>Punica</taxon>
    </lineage>
</organism>
<feature type="transmembrane region" description="Helical" evidence="12">
    <location>
        <begin position="860"/>
        <end position="882"/>
    </location>
</feature>
<evidence type="ECO:0000256" key="4">
    <source>
        <dbReference type="ARBA" id="ARBA00022692"/>
    </source>
</evidence>
<keyword evidence="4 12" id="KW-0812">Transmembrane</keyword>
<evidence type="ECO:0000256" key="8">
    <source>
        <dbReference type="ARBA" id="ARBA00023136"/>
    </source>
</evidence>
<evidence type="ECO:0000256" key="2">
    <source>
        <dbReference type="ARBA" id="ARBA00004389"/>
    </source>
</evidence>
<evidence type="ECO:0000313" key="14">
    <source>
        <dbReference type="EMBL" id="PKI56278.1"/>
    </source>
</evidence>
<feature type="coiled-coil region" evidence="10">
    <location>
        <begin position="376"/>
        <end position="417"/>
    </location>
</feature>
<keyword evidence="6 12" id="KW-1133">Transmembrane helix</keyword>
<dbReference type="GO" id="GO:0005886">
    <property type="term" value="C:plasma membrane"/>
    <property type="evidence" value="ECO:0007669"/>
    <property type="project" value="UniProtKB-SubCell"/>
</dbReference>
<evidence type="ECO:0000256" key="13">
    <source>
        <dbReference type="SAM" id="SignalP"/>
    </source>
</evidence>
<feature type="compositionally biased region" description="Low complexity" evidence="11">
    <location>
        <begin position="606"/>
        <end position="625"/>
    </location>
</feature>
<comment type="caution">
    <text evidence="14">The sequence shown here is derived from an EMBL/GenBank/DDBJ whole genome shotgun (WGS) entry which is preliminary data.</text>
</comment>
<feature type="chain" id="PRO_5014169423" description="Proton pump-interactor 1-like" evidence="13">
    <location>
        <begin position="21"/>
        <end position="885"/>
    </location>
</feature>
<evidence type="ECO:0000256" key="1">
    <source>
        <dbReference type="ARBA" id="ARBA00004162"/>
    </source>
</evidence>
<accession>A0A2I0JJ42</accession>
<evidence type="ECO:0000256" key="6">
    <source>
        <dbReference type="ARBA" id="ARBA00022989"/>
    </source>
</evidence>
<feature type="region of interest" description="Disordered" evidence="11">
    <location>
        <begin position="62"/>
        <end position="81"/>
    </location>
</feature>
<reference evidence="14 15" key="1">
    <citation type="submission" date="2017-11" db="EMBL/GenBank/DDBJ databases">
        <title>De-novo sequencing of pomegranate (Punica granatum L.) genome.</title>
        <authorList>
            <person name="Akparov Z."/>
            <person name="Amiraslanov A."/>
            <person name="Hajiyeva S."/>
            <person name="Abbasov M."/>
            <person name="Kaur K."/>
            <person name="Hamwieh A."/>
            <person name="Solovyev V."/>
            <person name="Salamov A."/>
            <person name="Braich B."/>
            <person name="Kosarev P."/>
            <person name="Mahmoud A."/>
            <person name="Hajiyev E."/>
            <person name="Babayeva S."/>
            <person name="Izzatullayeva V."/>
            <person name="Mammadov A."/>
            <person name="Mammadov A."/>
            <person name="Sharifova S."/>
            <person name="Ojaghi J."/>
            <person name="Eynullazada K."/>
            <person name="Bayramov B."/>
            <person name="Abdulazimova A."/>
            <person name="Shahmuradov I."/>
        </authorList>
    </citation>
    <scope>NUCLEOTIDE SEQUENCE [LARGE SCALE GENOMIC DNA]</scope>
    <source>
        <strain evidence="15">cv. AG2017</strain>
        <tissue evidence="14">Leaf</tissue>
    </source>
</reference>
<gene>
    <name evidence="14" type="ORF">CRG98_023297</name>
</gene>
<evidence type="ECO:0000256" key="3">
    <source>
        <dbReference type="ARBA" id="ARBA00022475"/>
    </source>
</evidence>
<evidence type="ECO:0000256" key="11">
    <source>
        <dbReference type="SAM" id="MobiDB-lite"/>
    </source>
</evidence>
<dbReference type="AlphaFoldDB" id="A0A2I0JJ42"/>
<feature type="region of interest" description="Disordered" evidence="11">
    <location>
        <begin position="606"/>
        <end position="628"/>
    </location>
</feature>
<feature type="signal peptide" evidence="13">
    <location>
        <begin position="1"/>
        <end position="20"/>
    </location>
</feature>
<name>A0A2I0JJ42_PUNGR</name>
<dbReference type="EMBL" id="PGOL01001608">
    <property type="protein sequence ID" value="PKI56278.1"/>
    <property type="molecule type" value="Genomic_DNA"/>
</dbReference>
<feature type="coiled-coil region" evidence="10">
    <location>
        <begin position="706"/>
        <end position="739"/>
    </location>
</feature>
<dbReference type="STRING" id="22663.A0A2I0JJ42"/>
<keyword evidence="3" id="KW-1003">Cell membrane</keyword>
<dbReference type="Proteomes" id="UP000233551">
    <property type="component" value="Unassembled WGS sequence"/>
</dbReference>
<comment type="subcellular location">
    <subcellularLocation>
        <location evidence="1">Cell membrane</location>
        <topology evidence="1">Single-pass membrane protein</topology>
    </subcellularLocation>
    <subcellularLocation>
        <location evidence="2">Endoplasmic reticulum membrane</location>
        <topology evidence="2">Single-pass membrane protein</topology>
    </subcellularLocation>
</comment>
<evidence type="ECO:0000313" key="15">
    <source>
        <dbReference type="Proteomes" id="UP000233551"/>
    </source>
</evidence>
<evidence type="ECO:0000256" key="9">
    <source>
        <dbReference type="ARBA" id="ARBA00038080"/>
    </source>
</evidence>
<evidence type="ECO:0008006" key="16">
    <source>
        <dbReference type="Google" id="ProtNLM"/>
    </source>
</evidence>
<keyword evidence="7 10" id="KW-0175">Coiled coil</keyword>